<dbReference type="Gene3D" id="3.90.1200.10">
    <property type="match status" value="1"/>
</dbReference>
<accession>A0A409VF40</accession>
<dbReference type="SUPFAM" id="SSF56112">
    <property type="entry name" value="Protein kinase-like (PK-like)"/>
    <property type="match status" value="1"/>
</dbReference>
<protein>
    <recommendedName>
        <fullName evidence="1">Aminoglycoside phosphotransferase domain-containing protein</fullName>
    </recommendedName>
</protein>
<dbReference type="InParanoid" id="A0A409VF40"/>
<feature type="domain" description="Aminoglycoside phosphotransferase" evidence="1">
    <location>
        <begin position="99"/>
        <end position="292"/>
    </location>
</feature>
<dbReference type="EMBL" id="NHYE01005661">
    <property type="protein sequence ID" value="PPQ64863.1"/>
    <property type="molecule type" value="Genomic_DNA"/>
</dbReference>
<dbReference type="PANTHER" id="PTHR21310:SF15">
    <property type="entry name" value="AMINOGLYCOSIDE PHOSPHOTRANSFERASE DOMAIN-CONTAINING PROTEIN"/>
    <property type="match status" value="1"/>
</dbReference>
<evidence type="ECO:0000259" key="1">
    <source>
        <dbReference type="Pfam" id="PF01636"/>
    </source>
</evidence>
<evidence type="ECO:0000313" key="2">
    <source>
        <dbReference type="EMBL" id="PPQ64863.1"/>
    </source>
</evidence>
<evidence type="ECO:0000313" key="3">
    <source>
        <dbReference type="Proteomes" id="UP000284706"/>
    </source>
</evidence>
<dbReference type="STRING" id="231916.A0A409VF40"/>
<proteinExistence type="predicted"/>
<dbReference type="InterPro" id="IPR051678">
    <property type="entry name" value="AGP_Transferase"/>
</dbReference>
<organism evidence="2 3">
    <name type="scientific">Gymnopilus dilepis</name>
    <dbReference type="NCBI Taxonomy" id="231916"/>
    <lineage>
        <taxon>Eukaryota</taxon>
        <taxon>Fungi</taxon>
        <taxon>Dikarya</taxon>
        <taxon>Basidiomycota</taxon>
        <taxon>Agaricomycotina</taxon>
        <taxon>Agaricomycetes</taxon>
        <taxon>Agaricomycetidae</taxon>
        <taxon>Agaricales</taxon>
        <taxon>Agaricineae</taxon>
        <taxon>Hymenogastraceae</taxon>
        <taxon>Gymnopilus</taxon>
    </lineage>
</organism>
<dbReference type="PANTHER" id="PTHR21310">
    <property type="entry name" value="AMINOGLYCOSIDE PHOSPHOTRANSFERASE-RELATED-RELATED"/>
    <property type="match status" value="1"/>
</dbReference>
<comment type="caution">
    <text evidence="2">The sequence shown here is derived from an EMBL/GenBank/DDBJ whole genome shotgun (WGS) entry which is preliminary data.</text>
</comment>
<dbReference type="OrthoDB" id="10003767at2759"/>
<dbReference type="Proteomes" id="UP000284706">
    <property type="component" value="Unassembled WGS sequence"/>
</dbReference>
<sequence length="401" mass="44977">MSTPHPDSEDENSVLNDFISTIDTDQLLHAASKLRPGVENRLGERFLGGYNVLFEILFSDGLIWLARCPLPYHCSSQDAADYLLQSYASTLRYIKLHTTIPVPTVYDCRRKSEDGNNIGASYLLMERLPGHPIDMQDVYKWHEGYPQARASAKKVFDQLCHYIMQLASVQFDGIGSLQERPMGSGNFVLDEYLDAGITFPPERGRIYESSTARGPFNTTSEYYSAMLSLNDQYAMIEQDEDYILALQHCRLLEPLLTLTEFDKGPFVINHDDLSSSNILIDDEYNITGIIDFPGTTTTLSSLCVYPSIFQENCASPFTDRGLWLECMLNARPVHGSTLNDPEVRKLLMDGALDRGTFDSVLRYIHAYISVPYLARKYGIVPKLANISPETTVTSQDDAGGA</sequence>
<dbReference type="InterPro" id="IPR011009">
    <property type="entry name" value="Kinase-like_dom_sf"/>
</dbReference>
<name>A0A409VF40_9AGAR</name>
<keyword evidence="3" id="KW-1185">Reference proteome</keyword>
<dbReference type="InterPro" id="IPR002575">
    <property type="entry name" value="Aminoglycoside_PTrfase"/>
</dbReference>
<dbReference type="AlphaFoldDB" id="A0A409VF40"/>
<gene>
    <name evidence="2" type="ORF">CVT26_002581</name>
</gene>
<dbReference type="Pfam" id="PF01636">
    <property type="entry name" value="APH"/>
    <property type="match status" value="1"/>
</dbReference>
<reference evidence="2 3" key="1">
    <citation type="journal article" date="2018" name="Evol. Lett.">
        <title>Horizontal gene cluster transfer increased hallucinogenic mushroom diversity.</title>
        <authorList>
            <person name="Reynolds H.T."/>
            <person name="Vijayakumar V."/>
            <person name="Gluck-Thaler E."/>
            <person name="Korotkin H.B."/>
            <person name="Matheny P.B."/>
            <person name="Slot J.C."/>
        </authorList>
    </citation>
    <scope>NUCLEOTIDE SEQUENCE [LARGE SCALE GENOMIC DNA]</scope>
    <source>
        <strain evidence="2 3">SRW20</strain>
    </source>
</reference>